<evidence type="ECO:0000313" key="3">
    <source>
        <dbReference type="Proteomes" id="UP000030153"/>
    </source>
</evidence>
<reference evidence="2 3" key="1">
    <citation type="submission" date="2013-08" db="EMBL/GenBank/DDBJ databases">
        <title>Genome of Pontibacillus chungwhensis.</title>
        <authorList>
            <person name="Wang Q."/>
            <person name="Wang G."/>
        </authorList>
    </citation>
    <scope>NUCLEOTIDE SEQUENCE [LARGE SCALE GENOMIC DNA]</scope>
    <source>
        <strain evidence="2 3">BH030062</strain>
    </source>
</reference>
<keyword evidence="3" id="KW-1185">Reference proteome</keyword>
<sequence>MDYYPKIFIIMGSLFGVMGAFFITAGVSANSTLLPQTYTVLSMAVLSYSMSFLYPQFKQKDERMKLIRQKAMFYSFTAMMVYISLLLLGLELNVISLNVVDALTILISLNISTLFLTMVFLAKKY</sequence>
<dbReference type="eggNOG" id="ENOG5032Y0Q">
    <property type="taxonomic scope" value="Bacteria"/>
</dbReference>
<feature type="transmembrane region" description="Helical" evidence="1">
    <location>
        <begin position="7"/>
        <end position="27"/>
    </location>
</feature>
<dbReference type="RefSeq" id="WP_036782478.1">
    <property type="nucleotide sequence ID" value="NZ_AVBG01000005.1"/>
</dbReference>
<accession>A0A0A2UYL0</accession>
<feature type="transmembrane region" description="Helical" evidence="1">
    <location>
        <begin position="71"/>
        <end position="90"/>
    </location>
</feature>
<feature type="transmembrane region" description="Helical" evidence="1">
    <location>
        <begin position="33"/>
        <end position="50"/>
    </location>
</feature>
<protein>
    <submittedName>
        <fullName evidence="2">Permease</fullName>
    </submittedName>
</protein>
<organism evidence="2 3">
    <name type="scientific">Pontibacillus chungwhensis BH030062</name>
    <dbReference type="NCBI Taxonomy" id="1385513"/>
    <lineage>
        <taxon>Bacteria</taxon>
        <taxon>Bacillati</taxon>
        <taxon>Bacillota</taxon>
        <taxon>Bacilli</taxon>
        <taxon>Bacillales</taxon>
        <taxon>Bacillaceae</taxon>
        <taxon>Pontibacillus</taxon>
    </lineage>
</organism>
<dbReference type="OrthoDB" id="2721173at2"/>
<name>A0A0A2UYL0_9BACI</name>
<proteinExistence type="predicted"/>
<keyword evidence="1" id="KW-1133">Transmembrane helix</keyword>
<gene>
    <name evidence="2" type="ORF">N780_18505</name>
</gene>
<dbReference type="Proteomes" id="UP000030153">
    <property type="component" value="Unassembled WGS sequence"/>
</dbReference>
<dbReference type="EMBL" id="AVBG01000005">
    <property type="protein sequence ID" value="KGP91626.1"/>
    <property type="molecule type" value="Genomic_DNA"/>
</dbReference>
<evidence type="ECO:0000313" key="2">
    <source>
        <dbReference type="EMBL" id="KGP91626.1"/>
    </source>
</evidence>
<feature type="transmembrane region" description="Helical" evidence="1">
    <location>
        <begin position="102"/>
        <end position="122"/>
    </location>
</feature>
<dbReference type="AlphaFoldDB" id="A0A0A2UYL0"/>
<keyword evidence="1" id="KW-0812">Transmembrane</keyword>
<keyword evidence="1" id="KW-0472">Membrane</keyword>
<evidence type="ECO:0000256" key="1">
    <source>
        <dbReference type="SAM" id="Phobius"/>
    </source>
</evidence>
<comment type="caution">
    <text evidence="2">The sequence shown here is derived from an EMBL/GenBank/DDBJ whole genome shotgun (WGS) entry which is preliminary data.</text>
</comment>